<comment type="caution">
    <text evidence="2">The sequence shown here is derived from an EMBL/GenBank/DDBJ whole genome shotgun (WGS) entry which is preliminary data.</text>
</comment>
<dbReference type="SMART" id="SM00404">
    <property type="entry name" value="PTPc_motif"/>
    <property type="match status" value="1"/>
</dbReference>
<proteinExistence type="predicted"/>
<dbReference type="Gene3D" id="3.90.190.10">
    <property type="entry name" value="Protein tyrosine phosphatase superfamily"/>
    <property type="match status" value="1"/>
</dbReference>
<dbReference type="InterPro" id="IPR029021">
    <property type="entry name" value="Prot-tyrosine_phosphatase-like"/>
</dbReference>
<protein>
    <submittedName>
        <fullName evidence="2">Protein phosphatase</fullName>
    </submittedName>
</protein>
<dbReference type="PROSITE" id="PS50056">
    <property type="entry name" value="TYR_PHOSPHATASE_2"/>
    <property type="match status" value="1"/>
</dbReference>
<dbReference type="Proteomes" id="UP000055702">
    <property type="component" value="Unassembled WGS sequence"/>
</dbReference>
<organism evidence="2">
    <name type="scientific">Shewanella frigidimarina</name>
    <dbReference type="NCBI Taxonomy" id="56812"/>
    <lineage>
        <taxon>Bacteria</taxon>
        <taxon>Pseudomonadati</taxon>
        <taxon>Pseudomonadota</taxon>
        <taxon>Gammaproteobacteria</taxon>
        <taxon>Alteromonadales</taxon>
        <taxon>Shewanellaceae</taxon>
        <taxon>Shewanella</taxon>
    </lineage>
</organism>
<evidence type="ECO:0000313" key="2">
    <source>
        <dbReference type="EMBL" id="KVX03666.1"/>
    </source>
</evidence>
<dbReference type="AlphaFoldDB" id="A0A106C3N8"/>
<dbReference type="RefSeq" id="WP_059744405.1">
    <property type="nucleotide sequence ID" value="NZ_JBOZOX010000027.1"/>
</dbReference>
<gene>
    <name evidence="2" type="ORF">AWJ07_03725</name>
</gene>
<dbReference type="SUPFAM" id="SSF52799">
    <property type="entry name" value="(Phosphotyrosine protein) phosphatases II"/>
    <property type="match status" value="1"/>
</dbReference>
<dbReference type="Pfam" id="PF00782">
    <property type="entry name" value="DSPc"/>
    <property type="match status" value="1"/>
</dbReference>
<feature type="domain" description="Tyrosine specific protein phosphatases" evidence="1">
    <location>
        <begin position="77"/>
        <end position="132"/>
    </location>
</feature>
<evidence type="ECO:0000259" key="1">
    <source>
        <dbReference type="PROSITE" id="PS50056"/>
    </source>
</evidence>
<name>A0A106C3N8_SHEFR</name>
<sequence length="159" mass="17554">MKHIFWLVDGQIAGRSGPNKDAWDLAEFKQAGFGAIASLNNAEGCDTDAMAELGLRHKVFNLPDNIPPKPHDLAICAEMLPLVLTFIRECEADQLPVLLHCRSGINRTEMVMAYYMMENGAAPLHAVSQVRNASGLAFDAEGWDQFVYDVLYELQSASN</sequence>
<reference evidence="2 3" key="1">
    <citation type="submission" date="2016-01" db="EMBL/GenBank/DDBJ databases">
        <title>Draft genome of the antarctic isolate Shewanella frigidimarina Ag06-30.</title>
        <authorList>
            <person name="Parmeciano Di Noto G."/>
            <person name="Vazquez S."/>
            <person name="Mac Cormack W."/>
            <person name="Iriarte A."/>
            <person name="Quiroga C."/>
        </authorList>
    </citation>
    <scope>NUCLEOTIDE SEQUENCE [LARGE SCALE GENOMIC DNA]</scope>
    <source>
        <strain evidence="2 3">Ag06-30</strain>
    </source>
</reference>
<dbReference type="InterPro" id="IPR000387">
    <property type="entry name" value="Tyr_Pase_dom"/>
</dbReference>
<evidence type="ECO:0000313" key="3">
    <source>
        <dbReference type="Proteomes" id="UP000055702"/>
    </source>
</evidence>
<dbReference type="InterPro" id="IPR003595">
    <property type="entry name" value="Tyr_Pase_cat"/>
</dbReference>
<accession>A0A106C3N8</accession>
<dbReference type="EMBL" id="LRDC01000001">
    <property type="protein sequence ID" value="KVX03666.1"/>
    <property type="molecule type" value="Genomic_DNA"/>
</dbReference>
<dbReference type="InterPro" id="IPR000340">
    <property type="entry name" value="Dual-sp_phosphatase_cat-dom"/>
</dbReference>